<reference evidence="1 2" key="1">
    <citation type="submission" date="2018-11" db="EMBL/GenBank/DDBJ databases">
        <authorList>
            <consortium name="Pathogen Informatics"/>
        </authorList>
    </citation>
    <scope>NUCLEOTIDE SEQUENCE [LARGE SCALE GENOMIC DNA]</scope>
</reference>
<keyword evidence="2" id="KW-1185">Reference proteome</keyword>
<gene>
    <name evidence="1" type="ORF">DILT_LOCUS16957</name>
</gene>
<protein>
    <submittedName>
        <fullName evidence="1">Uncharacterized protein</fullName>
    </submittedName>
</protein>
<proteinExistence type="predicted"/>
<dbReference type="AlphaFoldDB" id="A0A3P7QW73"/>
<dbReference type="SUPFAM" id="SSF161256">
    <property type="entry name" value="RILP dimerisation region"/>
    <property type="match status" value="1"/>
</dbReference>
<dbReference type="Proteomes" id="UP000281553">
    <property type="component" value="Unassembled WGS sequence"/>
</dbReference>
<sequence length="138" mass="15932">MQLLLIWPAYPSSGTAYPEDSLLSLEELRSLFYERNELRCRLIELEATLQLAAKEEKSVQTFRNSCGTIIYMLLKVLWYKYSFKAPRKINAILNCRGHLEPRSPEYSYEELLFGPLPCEPIEKLRPGYAASQTGIKPL</sequence>
<accession>A0A3P7QW73</accession>
<name>A0A3P7QW73_DIBLA</name>
<evidence type="ECO:0000313" key="1">
    <source>
        <dbReference type="EMBL" id="VDN36132.1"/>
    </source>
</evidence>
<dbReference type="EMBL" id="UYRU01088302">
    <property type="protein sequence ID" value="VDN36132.1"/>
    <property type="molecule type" value="Genomic_DNA"/>
</dbReference>
<evidence type="ECO:0000313" key="2">
    <source>
        <dbReference type="Proteomes" id="UP000281553"/>
    </source>
</evidence>
<organism evidence="1 2">
    <name type="scientific">Dibothriocephalus latus</name>
    <name type="common">Fish tapeworm</name>
    <name type="synonym">Diphyllobothrium latum</name>
    <dbReference type="NCBI Taxonomy" id="60516"/>
    <lineage>
        <taxon>Eukaryota</taxon>
        <taxon>Metazoa</taxon>
        <taxon>Spiralia</taxon>
        <taxon>Lophotrochozoa</taxon>
        <taxon>Platyhelminthes</taxon>
        <taxon>Cestoda</taxon>
        <taxon>Eucestoda</taxon>
        <taxon>Diphyllobothriidea</taxon>
        <taxon>Diphyllobothriidae</taxon>
        <taxon>Dibothriocephalus</taxon>
    </lineage>
</organism>